<keyword evidence="3" id="KW-1185">Reference proteome</keyword>
<protein>
    <submittedName>
        <fullName evidence="2">Uncharacterized protein</fullName>
    </submittedName>
</protein>
<gene>
    <name evidence="2" type="ORF">CwatDRAFT_0023</name>
</gene>
<reference evidence="2" key="2">
    <citation type="submission" date="2005-06" db="EMBL/GenBank/DDBJ databases">
        <title>Sequencing of the draft genome and assembly of Crocosphaera watsonii WH 8501.</title>
        <authorList>
            <consortium name="US DOE Joint Genome Institute (JGI-PGF)"/>
            <person name="Copeland A."/>
            <person name="Lucas S."/>
            <person name="Lapidus A."/>
            <person name="Barry K."/>
            <person name="Detter C."/>
            <person name="Glavina T."/>
            <person name="Hammon N."/>
            <person name="Israni S."/>
            <person name="Pitluck S."/>
            <person name="Richardson P."/>
        </authorList>
    </citation>
    <scope>NUCLEOTIDE SEQUENCE [LARGE SCALE GENOMIC DNA]</scope>
    <source>
        <strain evidence="2">WH 8501</strain>
    </source>
</reference>
<feature type="compositionally biased region" description="Polar residues" evidence="1">
    <location>
        <begin position="123"/>
        <end position="137"/>
    </location>
</feature>
<sequence>MAHHGIFMLLEKYPQLRPIIKEGRYLLGYTDGSCRGKQIQVFLLRSPWTQFCIWAATDEVEIPAGGVLLLTDDPEWSIESQWKAYSLVTPASSLPTQKNRRQKASKAVSPMTSLAAEIATEAAHQTPSRSRKMSPTT</sequence>
<dbReference type="EMBL" id="AADV02000280">
    <property type="protein sequence ID" value="EAM47554.1"/>
    <property type="molecule type" value="Genomic_DNA"/>
</dbReference>
<comment type="caution">
    <text evidence="2">The sequence shown here is derived from an EMBL/GenBank/DDBJ whole genome shotgun (WGS) entry which is preliminary data.</text>
</comment>
<dbReference type="Proteomes" id="UP000003922">
    <property type="component" value="Unassembled WGS sequence"/>
</dbReference>
<name>Q4BUH3_CROWT</name>
<reference evidence="2" key="1">
    <citation type="submission" date="2004-02" db="EMBL/GenBank/DDBJ databases">
        <authorList>
            <consortium name="DOE Joint Genome Institute"/>
        </authorList>
    </citation>
    <scope>NUCLEOTIDE SEQUENCE [LARGE SCALE GENOMIC DNA]</scope>
    <source>
        <strain evidence="2">WH 8501</strain>
    </source>
</reference>
<dbReference type="OrthoDB" id="582206at2"/>
<evidence type="ECO:0000313" key="3">
    <source>
        <dbReference type="Proteomes" id="UP000003922"/>
    </source>
</evidence>
<evidence type="ECO:0000313" key="2">
    <source>
        <dbReference type="EMBL" id="EAM47554.1"/>
    </source>
</evidence>
<dbReference type="AlphaFoldDB" id="Q4BUH3"/>
<organism evidence="2 3">
    <name type="scientific">Crocosphaera watsonii WH 8501</name>
    <dbReference type="NCBI Taxonomy" id="165597"/>
    <lineage>
        <taxon>Bacteria</taxon>
        <taxon>Bacillati</taxon>
        <taxon>Cyanobacteriota</taxon>
        <taxon>Cyanophyceae</taxon>
        <taxon>Oscillatoriophycideae</taxon>
        <taxon>Chroococcales</taxon>
        <taxon>Aphanothecaceae</taxon>
        <taxon>Crocosphaera</taxon>
    </lineage>
</organism>
<evidence type="ECO:0000256" key="1">
    <source>
        <dbReference type="SAM" id="MobiDB-lite"/>
    </source>
</evidence>
<feature type="region of interest" description="Disordered" evidence="1">
    <location>
        <begin position="118"/>
        <end position="137"/>
    </location>
</feature>
<dbReference type="KEGG" id="cwa:CwatDRAFT_0023"/>
<reference evidence="2" key="3">
    <citation type="submission" date="2016-12" db="EMBL/GenBank/DDBJ databases">
        <title>Annotation of the draft genome assembly of Crocosphaera watsonii WH 8501.</title>
        <authorList>
            <consortium name="US DOE Joint Genome Institute (JGI-ORNL)"/>
            <person name="Larimer F."/>
            <person name="Land M."/>
        </authorList>
    </citation>
    <scope>NUCLEOTIDE SEQUENCE</scope>
    <source>
        <strain evidence="2">WH 8501</strain>
    </source>
</reference>
<accession>Q4BUH3</accession>
<proteinExistence type="predicted"/>
<dbReference type="RefSeq" id="WP_007308602.1">
    <property type="nucleotide sequence ID" value="NZ_AADV02000280.1"/>
</dbReference>